<dbReference type="Gene3D" id="1.25.40.10">
    <property type="entry name" value="Tetratricopeptide repeat domain"/>
    <property type="match status" value="2"/>
</dbReference>
<reference evidence="4 5" key="2">
    <citation type="submission" date="2018-03" db="EMBL/GenBank/DDBJ databases">
        <authorList>
            <person name="Keele B.F."/>
        </authorList>
    </citation>
    <scope>NUCLEOTIDE SEQUENCE [LARGE SCALE GENOMIC DNA]</scope>
    <source>
        <strain evidence="4 5">CCALA 016</strain>
    </source>
</reference>
<evidence type="ECO:0000313" key="4">
    <source>
        <dbReference type="EMBL" id="PSF39305.1"/>
    </source>
</evidence>
<accession>A0A2T1M3A2</accession>
<dbReference type="OrthoDB" id="524729at2"/>
<dbReference type="InterPro" id="IPR058651">
    <property type="entry name" value="HTH_VMAP-M9"/>
</dbReference>
<dbReference type="PROSITE" id="PS50005">
    <property type="entry name" value="TPR"/>
    <property type="match status" value="1"/>
</dbReference>
<dbReference type="SMART" id="SM00028">
    <property type="entry name" value="TPR"/>
    <property type="match status" value="5"/>
</dbReference>
<dbReference type="Proteomes" id="UP000239001">
    <property type="component" value="Unassembled WGS sequence"/>
</dbReference>
<dbReference type="Pfam" id="PF26355">
    <property type="entry name" value="HTH_VMAP-M9"/>
    <property type="match status" value="1"/>
</dbReference>
<proteinExistence type="predicted"/>
<dbReference type="Pfam" id="PF00931">
    <property type="entry name" value="NB-ARC"/>
    <property type="match status" value="1"/>
</dbReference>
<dbReference type="Pfam" id="PF13181">
    <property type="entry name" value="TPR_8"/>
    <property type="match status" value="2"/>
</dbReference>
<organism evidence="4 5">
    <name type="scientific">Aphanothece hegewaldii CCALA 016</name>
    <dbReference type="NCBI Taxonomy" id="2107694"/>
    <lineage>
        <taxon>Bacteria</taxon>
        <taxon>Bacillati</taxon>
        <taxon>Cyanobacteriota</taxon>
        <taxon>Cyanophyceae</taxon>
        <taxon>Oscillatoriophycideae</taxon>
        <taxon>Chroococcales</taxon>
        <taxon>Aphanothecaceae</taxon>
        <taxon>Aphanothece</taxon>
    </lineage>
</organism>
<dbReference type="Gene3D" id="3.40.50.300">
    <property type="entry name" value="P-loop containing nucleotide triphosphate hydrolases"/>
    <property type="match status" value="1"/>
</dbReference>
<name>A0A2T1M3A2_9CHRO</name>
<sequence>MNVEAALVLADTLIFTQTGKHLTDLQSTILQKVWQGQTYIQIADEYSCTEGHVKDVASLLWKLLTIALGEKVTKSNVCSVLKRKLLTQSENKFTTYPTKNVNFVGRKSEITHLFSLVERGHKVIVIQGEGGIGKTTLAQQYFKHQEFELVLELLMAKETQNITSVESVIEEWLKKDLQEEPGREFGITLGRLKRHLETRRIGIIIDNIEPALDAQGMLIPAQNRYVELLRVLTSQVQCVTLITSRDRICEPALNLYHYRLFGLDLPTWERYFYAAAISLDFSTLQAMQQTYGGNPKAMGILCGVIQTDFAGNMREYWQEIQDDPLSEIDLKNLVASQFERLQNLDINAYKLLCRLGCYRYQDIPKLSRKALLALLWDIDITQRKRVIQSLQNRSLIEYNQGQYWLHPVIRAEAITRLRCSQEWQQTNVKAAEFWTESVKDILTLQDGITAWEALYHYLEIKDFEQASQVILQPRKNQWGQFLPLGSIFYRMGLLQPVLRAILQIIEQVKNPYHRSELYNILGDLYWITGNIRRAITCQEETINITVNCLKETRENQRLVYYLKMLEIDSLLSIGLYQSDLWELEKAIYFLNQVIDLAQNTPHFRWAQKALICLALVKSYLGNQQEALLIADSIYSNKELFDETGRFAYFIQILGQTYVNLGEMEKAIKLLQSAIAFSQESHYPQIRAKALISLAEVERRQKKLYLAITKQLEAINILEEIGAKCDLAESYYQLGLTQQQLGENYNKSFEKAIQLFREIEAPRQIHKVQEANNLL</sequence>
<keyword evidence="1" id="KW-0802">TPR repeat</keyword>
<evidence type="ECO:0000313" key="5">
    <source>
        <dbReference type="Proteomes" id="UP000239001"/>
    </source>
</evidence>
<dbReference type="SUPFAM" id="SSF48452">
    <property type="entry name" value="TPR-like"/>
    <property type="match status" value="1"/>
</dbReference>
<dbReference type="InterPro" id="IPR027417">
    <property type="entry name" value="P-loop_NTPase"/>
</dbReference>
<dbReference type="SUPFAM" id="SSF52540">
    <property type="entry name" value="P-loop containing nucleoside triphosphate hydrolases"/>
    <property type="match status" value="1"/>
</dbReference>
<dbReference type="InterPro" id="IPR002182">
    <property type="entry name" value="NB-ARC"/>
</dbReference>
<feature type="domain" description="NB-ARC" evidence="2">
    <location>
        <begin position="116"/>
        <end position="226"/>
    </location>
</feature>
<feature type="repeat" description="TPR" evidence="1">
    <location>
        <begin position="647"/>
        <end position="680"/>
    </location>
</feature>
<dbReference type="EMBL" id="PXOH01000001">
    <property type="protein sequence ID" value="PSF39305.1"/>
    <property type="molecule type" value="Genomic_DNA"/>
</dbReference>
<comment type="caution">
    <text evidence="4">The sequence shown here is derived from an EMBL/GenBank/DDBJ whole genome shotgun (WGS) entry which is preliminary data.</text>
</comment>
<dbReference type="InterPro" id="IPR011990">
    <property type="entry name" value="TPR-like_helical_dom_sf"/>
</dbReference>
<reference evidence="4 5" key="1">
    <citation type="submission" date="2018-03" db="EMBL/GenBank/DDBJ databases">
        <title>The ancient ancestry and fast evolution of plastids.</title>
        <authorList>
            <person name="Moore K.R."/>
            <person name="Magnabosco C."/>
            <person name="Momper L."/>
            <person name="Gold D.A."/>
            <person name="Bosak T."/>
            <person name="Fournier G.P."/>
        </authorList>
    </citation>
    <scope>NUCLEOTIDE SEQUENCE [LARGE SCALE GENOMIC DNA]</scope>
    <source>
        <strain evidence="4 5">CCALA 016</strain>
    </source>
</reference>
<dbReference type="PANTHER" id="PTHR47691:SF3">
    <property type="entry name" value="HTH-TYPE TRANSCRIPTIONAL REGULATOR RV0890C-RELATED"/>
    <property type="match status" value="1"/>
</dbReference>
<keyword evidence="5" id="KW-1185">Reference proteome</keyword>
<dbReference type="GO" id="GO:0043531">
    <property type="term" value="F:ADP binding"/>
    <property type="evidence" value="ECO:0007669"/>
    <property type="project" value="InterPro"/>
</dbReference>
<evidence type="ECO:0000259" key="3">
    <source>
        <dbReference type="Pfam" id="PF26355"/>
    </source>
</evidence>
<dbReference type="AlphaFoldDB" id="A0A2T1M3A2"/>
<dbReference type="RefSeq" id="WP_106454927.1">
    <property type="nucleotide sequence ID" value="NZ_PXOH01000001.1"/>
</dbReference>
<gene>
    <name evidence="4" type="ORF">C7H19_00515</name>
</gene>
<dbReference type="PANTHER" id="PTHR47691">
    <property type="entry name" value="REGULATOR-RELATED"/>
    <property type="match status" value="1"/>
</dbReference>
<dbReference type="InterPro" id="IPR019734">
    <property type="entry name" value="TPR_rpt"/>
</dbReference>
<evidence type="ECO:0000256" key="1">
    <source>
        <dbReference type="PROSITE-ProRule" id="PRU00339"/>
    </source>
</evidence>
<feature type="domain" description="vWA-MoxR associated protein N-terminal HTH" evidence="3">
    <location>
        <begin position="1"/>
        <end position="83"/>
    </location>
</feature>
<protein>
    <submittedName>
        <fullName evidence="4">NB-ARC domain-containing protein</fullName>
    </submittedName>
</protein>
<dbReference type="PRINTS" id="PR00364">
    <property type="entry name" value="DISEASERSIST"/>
</dbReference>
<evidence type="ECO:0000259" key="2">
    <source>
        <dbReference type="Pfam" id="PF00931"/>
    </source>
</evidence>